<feature type="region of interest" description="Disordered" evidence="1">
    <location>
        <begin position="1"/>
        <end position="27"/>
    </location>
</feature>
<evidence type="ECO:0000313" key="4">
    <source>
        <dbReference type="Proteomes" id="UP001189429"/>
    </source>
</evidence>
<evidence type="ECO:0000313" key="3">
    <source>
        <dbReference type="EMBL" id="CAK0897211.1"/>
    </source>
</evidence>
<reference evidence="3" key="1">
    <citation type="submission" date="2023-10" db="EMBL/GenBank/DDBJ databases">
        <authorList>
            <person name="Chen Y."/>
            <person name="Shah S."/>
            <person name="Dougan E. K."/>
            <person name="Thang M."/>
            <person name="Chan C."/>
        </authorList>
    </citation>
    <scope>NUCLEOTIDE SEQUENCE [LARGE SCALE GENOMIC DNA]</scope>
</reference>
<comment type="caution">
    <text evidence="3">The sequence shown here is derived from an EMBL/GenBank/DDBJ whole genome shotgun (WGS) entry which is preliminary data.</text>
</comment>
<evidence type="ECO:0000313" key="2">
    <source>
        <dbReference type="EMBL" id="CAK0897210.1"/>
    </source>
</evidence>
<organism evidence="3 4">
    <name type="scientific">Prorocentrum cordatum</name>
    <dbReference type="NCBI Taxonomy" id="2364126"/>
    <lineage>
        <taxon>Eukaryota</taxon>
        <taxon>Sar</taxon>
        <taxon>Alveolata</taxon>
        <taxon>Dinophyceae</taxon>
        <taxon>Prorocentrales</taxon>
        <taxon>Prorocentraceae</taxon>
        <taxon>Prorocentrum</taxon>
    </lineage>
</organism>
<evidence type="ECO:0000256" key="1">
    <source>
        <dbReference type="SAM" id="MobiDB-lite"/>
    </source>
</evidence>
<dbReference type="Proteomes" id="UP001189429">
    <property type="component" value="Unassembled WGS sequence"/>
</dbReference>
<protein>
    <submittedName>
        <fullName evidence="3">Uncharacterized protein</fullName>
    </submittedName>
</protein>
<sequence length="295" mass="31110">MPWRRLWRPVRSAGQGRGSSTDPRHPRGPSKVYVCALVLLPPFGAVAQSAFDSELPLGSVAASSSAFAGAVTLTKKLASSLAKDCVDVSTWVSNAPGGHSYGISNDVRGSAFATDGENFDDFADRSVLTVVDGAYTENTGVAWAVAAGASEVVAFAGPDGLVELFAGGSEKFGVCPGCALYFQIFETSADDAAAQFEAFESLALPSDSFQFLTGIKLGTIRTKTLDNQWFGISSGSDVTLHVLDVESEKLRIGGSFTFNSFDDYATLVGEIMITMTAPGNVEKVQKALAEWFQVS</sequence>
<keyword evidence="4" id="KW-1185">Reference proteome</keyword>
<name>A0ABN9XCB7_9DINO</name>
<proteinExistence type="predicted"/>
<accession>A0ABN9XCB7</accession>
<gene>
    <name evidence="2" type="ORF">PCOR1329_LOCUS75458</name>
    <name evidence="3" type="ORF">PCOR1329_LOCUS75459</name>
</gene>
<dbReference type="EMBL" id="CAUYUJ010020293">
    <property type="protein sequence ID" value="CAK0897211.1"/>
    <property type="molecule type" value="Genomic_DNA"/>
</dbReference>
<dbReference type="EMBL" id="CAUYUJ010020293">
    <property type="protein sequence ID" value="CAK0897210.1"/>
    <property type="molecule type" value="Genomic_DNA"/>
</dbReference>